<dbReference type="PANTHER" id="PTHR30204">
    <property type="entry name" value="REDOX-CYCLING DRUG-SENSING TRANSCRIPTIONAL ACTIVATOR SOXR"/>
    <property type="match status" value="1"/>
</dbReference>
<dbReference type="SMART" id="SM00422">
    <property type="entry name" value="HTH_MERR"/>
    <property type="match status" value="1"/>
</dbReference>
<dbReference type="InterPro" id="IPR000551">
    <property type="entry name" value="MerR-type_HTH_dom"/>
</dbReference>
<proteinExistence type="predicted"/>
<organism evidence="4 5">
    <name type="scientific">Pseudonocardia yuanmonensis</name>
    <dbReference type="NCBI Taxonomy" id="1095914"/>
    <lineage>
        <taxon>Bacteria</taxon>
        <taxon>Bacillati</taxon>
        <taxon>Actinomycetota</taxon>
        <taxon>Actinomycetes</taxon>
        <taxon>Pseudonocardiales</taxon>
        <taxon>Pseudonocardiaceae</taxon>
        <taxon>Pseudonocardia</taxon>
    </lineage>
</organism>
<evidence type="ECO:0000256" key="2">
    <source>
        <dbReference type="SAM" id="MobiDB-lite"/>
    </source>
</evidence>
<feature type="domain" description="HTH merR-type" evidence="3">
    <location>
        <begin position="13"/>
        <end position="81"/>
    </location>
</feature>
<dbReference type="EMBL" id="BAABIC010000011">
    <property type="protein sequence ID" value="GAA4694642.1"/>
    <property type="molecule type" value="Genomic_DNA"/>
</dbReference>
<dbReference type="PRINTS" id="PR00040">
    <property type="entry name" value="HTHMERR"/>
</dbReference>
<name>A0ABP8WUC2_9PSEU</name>
<keyword evidence="5" id="KW-1185">Reference proteome</keyword>
<evidence type="ECO:0000256" key="1">
    <source>
        <dbReference type="ARBA" id="ARBA00023125"/>
    </source>
</evidence>
<dbReference type="SUPFAM" id="SSF46955">
    <property type="entry name" value="Putative DNA-binding domain"/>
    <property type="match status" value="1"/>
</dbReference>
<protein>
    <submittedName>
        <fullName evidence="4">MerR family transcriptional regulator</fullName>
    </submittedName>
</protein>
<dbReference type="PANTHER" id="PTHR30204:SF93">
    <property type="entry name" value="HTH MERR-TYPE DOMAIN-CONTAINING PROTEIN"/>
    <property type="match status" value="1"/>
</dbReference>
<dbReference type="Proteomes" id="UP001500325">
    <property type="component" value="Unassembled WGS sequence"/>
</dbReference>
<sequence>MAAPAPADPDPELLTVDQLAARTGTTVRTIRYYAGRGLLPPPQLRGRTGLYGPDHVARLLLVAELSELGFTLTAIERHLERLPHSAGPEELALQLALLTPWAPEQLDEVDHAGLEERAGRPLDDAAVDKLVAYGAVEHAGPGRYRVQGPIALGAGLDALDLGLPADFWRRSREVIDRHTSALADDLMTLFQEEVLQPYRDAGRPAEQRSRLAAALSRLKPVTVQGVVTAFGRAVNRTIRERAEHPPARIGRGSGRSGATSGG</sequence>
<reference evidence="5" key="1">
    <citation type="journal article" date="2019" name="Int. J. Syst. Evol. Microbiol.">
        <title>The Global Catalogue of Microorganisms (GCM) 10K type strain sequencing project: providing services to taxonomists for standard genome sequencing and annotation.</title>
        <authorList>
            <consortium name="The Broad Institute Genomics Platform"/>
            <consortium name="The Broad Institute Genome Sequencing Center for Infectious Disease"/>
            <person name="Wu L."/>
            <person name="Ma J."/>
        </authorList>
    </citation>
    <scope>NUCLEOTIDE SEQUENCE [LARGE SCALE GENOMIC DNA]</scope>
    <source>
        <strain evidence="5">JCM 18055</strain>
    </source>
</reference>
<dbReference type="InterPro" id="IPR047057">
    <property type="entry name" value="MerR_fam"/>
</dbReference>
<comment type="caution">
    <text evidence="4">The sequence shown here is derived from an EMBL/GenBank/DDBJ whole genome shotgun (WGS) entry which is preliminary data.</text>
</comment>
<dbReference type="PROSITE" id="PS50937">
    <property type="entry name" value="HTH_MERR_2"/>
    <property type="match status" value="1"/>
</dbReference>
<evidence type="ECO:0000259" key="3">
    <source>
        <dbReference type="PROSITE" id="PS50937"/>
    </source>
</evidence>
<dbReference type="RefSeq" id="WP_345381668.1">
    <property type="nucleotide sequence ID" value="NZ_BAABIC010000011.1"/>
</dbReference>
<dbReference type="Gene3D" id="1.10.1660.10">
    <property type="match status" value="1"/>
</dbReference>
<accession>A0ABP8WUC2</accession>
<evidence type="ECO:0000313" key="5">
    <source>
        <dbReference type="Proteomes" id="UP001500325"/>
    </source>
</evidence>
<keyword evidence="1" id="KW-0238">DNA-binding</keyword>
<feature type="compositionally biased region" description="Gly residues" evidence="2">
    <location>
        <begin position="251"/>
        <end position="262"/>
    </location>
</feature>
<feature type="region of interest" description="Disordered" evidence="2">
    <location>
        <begin position="237"/>
        <end position="262"/>
    </location>
</feature>
<evidence type="ECO:0000313" key="4">
    <source>
        <dbReference type="EMBL" id="GAA4694642.1"/>
    </source>
</evidence>
<gene>
    <name evidence="4" type="ORF">GCM10023215_35370</name>
</gene>
<feature type="compositionally biased region" description="Basic and acidic residues" evidence="2">
    <location>
        <begin position="237"/>
        <end position="246"/>
    </location>
</feature>
<dbReference type="InterPro" id="IPR009061">
    <property type="entry name" value="DNA-bd_dom_put_sf"/>
</dbReference>
<dbReference type="Pfam" id="PF13411">
    <property type="entry name" value="MerR_1"/>
    <property type="match status" value="1"/>
</dbReference>